<protein>
    <submittedName>
        <fullName evidence="1">Uncharacterized protein</fullName>
    </submittedName>
</protein>
<dbReference type="KEGG" id="cgt:cgR_0531"/>
<dbReference type="AlphaFoldDB" id="A0AB72V9Q0"/>
<accession>A0AB72V9Q0</accession>
<sequence length="177" mass="19437">MSDKLYERLANPGFVFGRLPRGLGDREFHRSVGKRASSETWLWVSFDEPIKQRENATVGVGRPVVQVCGDAAFSGVTTALKNCGGQAGFGAELGVQRRFGHSGFSHDPADSDRADPFCIEQSSGFGEEFLPACRVHANNLTYRSVKRLAFEGNLYGKASGRIKTMAKTRPLWKRPGL</sequence>
<gene>
    <name evidence="1" type="ordered locus">cgR_0531</name>
</gene>
<dbReference type="EMBL" id="AP009044">
    <property type="protein sequence ID" value="BAF53499.1"/>
    <property type="molecule type" value="Genomic_DNA"/>
</dbReference>
<name>A0AB72V9Q0_CORGB</name>
<proteinExistence type="predicted"/>
<dbReference type="Proteomes" id="UP000006698">
    <property type="component" value="Chromosome"/>
</dbReference>
<organism evidence="1">
    <name type="scientific">Corynebacterium glutamicum (strain R)</name>
    <dbReference type="NCBI Taxonomy" id="340322"/>
    <lineage>
        <taxon>Bacteria</taxon>
        <taxon>Bacillati</taxon>
        <taxon>Actinomycetota</taxon>
        <taxon>Actinomycetes</taxon>
        <taxon>Mycobacteriales</taxon>
        <taxon>Corynebacteriaceae</taxon>
        <taxon>Corynebacterium</taxon>
    </lineage>
</organism>
<reference evidence="1" key="1">
    <citation type="journal article" date="2007" name="Microbiology">
        <title>Comparative analysis of the Corynebacterium glutamicum group and complete genome sequence of strain R.</title>
        <authorList>
            <person name="Yukawa H."/>
            <person name="Omumasaba C.A."/>
            <person name="Nonaka H."/>
            <person name="Kos P."/>
            <person name="Okai N."/>
            <person name="Suzuki N."/>
            <person name="Suda M."/>
            <person name="Tsuge Y."/>
            <person name="Watanabe J."/>
            <person name="Ikeda Y."/>
            <person name="Vertes A.A."/>
            <person name="Inui M."/>
        </authorList>
    </citation>
    <scope>NUCLEOTIDE SEQUENCE</scope>
    <source>
        <strain evidence="1">R</strain>
    </source>
</reference>
<evidence type="ECO:0000313" key="1">
    <source>
        <dbReference type="EMBL" id="BAF53499.1"/>
    </source>
</evidence>